<keyword evidence="6 10" id="KW-0028">Amino-acid biosynthesis</keyword>
<dbReference type="GO" id="GO:0003852">
    <property type="term" value="F:2-isopropylmalate synthase activity"/>
    <property type="evidence" value="ECO:0007669"/>
    <property type="project" value="UniProtKB-UniRule"/>
</dbReference>
<dbReference type="SMART" id="SM00917">
    <property type="entry name" value="LeuA_dimer"/>
    <property type="match status" value="1"/>
</dbReference>
<dbReference type="SUPFAM" id="SSF51569">
    <property type="entry name" value="Aldolase"/>
    <property type="match status" value="1"/>
</dbReference>
<evidence type="ECO:0000256" key="1">
    <source>
        <dbReference type="ARBA" id="ARBA00000064"/>
    </source>
</evidence>
<dbReference type="Gene3D" id="3.30.160.270">
    <property type="match status" value="1"/>
</dbReference>
<evidence type="ECO:0000256" key="2">
    <source>
        <dbReference type="ARBA" id="ARBA00004689"/>
    </source>
</evidence>
<dbReference type="InterPro" id="IPR000891">
    <property type="entry name" value="PYR_CT"/>
</dbReference>
<dbReference type="FunFam" id="3.20.20.70:FF:000045">
    <property type="entry name" value="2-isopropylmalate synthase"/>
    <property type="match status" value="1"/>
</dbReference>
<reference evidence="12" key="1">
    <citation type="submission" date="2023-02" db="EMBL/GenBank/DDBJ databases">
        <title>Description of Herbaspirillum huttiense subsp. nephrolepsisexaltata and Herbaspirillum huttiense subsp. lycopersicon.</title>
        <authorList>
            <person name="Poudel M."/>
            <person name="Sharma A."/>
            <person name="Goss E."/>
            <person name="Tapia J.H."/>
            <person name="Harmon C.M."/>
            <person name="Jones J.B."/>
        </authorList>
    </citation>
    <scope>NUCLEOTIDE SEQUENCE</scope>
    <source>
        <strain evidence="12">NC40101</strain>
    </source>
</reference>
<proteinExistence type="inferred from homology"/>
<dbReference type="InterPro" id="IPR005668">
    <property type="entry name" value="IPM_Synthase"/>
</dbReference>
<keyword evidence="9 10" id="KW-0100">Branched-chain amino acid biosynthesis</keyword>
<feature type="binding site" evidence="10">
    <location>
        <position position="245"/>
    </location>
    <ligand>
        <name>Mg(2+)</name>
        <dbReference type="ChEBI" id="CHEBI:18420"/>
    </ligand>
</feature>
<dbReference type="Pfam" id="PF08502">
    <property type="entry name" value="LeuA_dimer"/>
    <property type="match status" value="1"/>
</dbReference>
<dbReference type="NCBIfam" id="TIGR00970">
    <property type="entry name" value="leuA_yeast"/>
    <property type="match status" value="1"/>
</dbReference>
<dbReference type="PANTHER" id="PTHR46911:SF1">
    <property type="entry name" value="2-ISOPROPYLMALATE SYNTHASE"/>
    <property type="match status" value="1"/>
</dbReference>
<dbReference type="Pfam" id="PF00682">
    <property type="entry name" value="HMGL-like"/>
    <property type="match status" value="1"/>
</dbReference>
<feature type="binding site" evidence="10">
    <location>
        <position position="281"/>
    </location>
    <ligand>
        <name>Mg(2+)</name>
        <dbReference type="ChEBI" id="CHEBI:18420"/>
    </ligand>
</feature>
<comment type="pathway">
    <text evidence="2 10">Amino-acid biosynthesis; L-leucine biosynthesis; L-leucine from 3-methyl-2-oxobutanoate: step 1/4.</text>
</comment>
<feature type="region of interest" description="Regulatory domain" evidence="10">
    <location>
        <begin position="438"/>
        <end position="567"/>
    </location>
</feature>
<dbReference type="CDD" id="cd07942">
    <property type="entry name" value="DRE_TIM_LeuA"/>
    <property type="match status" value="1"/>
</dbReference>
<dbReference type="GO" id="GO:0009098">
    <property type="term" value="P:L-leucine biosynthetic process"/>
    <property type="evidence" value="ECO:0007669"/>
    <property type="project" value="UniProtKB-UniRule"/>
</dbReference>
<evidence type="ECO:0000259" key="11">
    <source>
        <dbReference type="PROSITE" id="PS50991"/>
    </source>
</evidence>
<comment type="caution">
    <text evidence="12">The sequence shown here is derived from an EMBL/GenBank/DDBJ whole genome shotgun (WGS) entry which is preliminary data.</text>
</comment>
<dbReference type="InterPro" id="IPR013785">
    <property type="entry name" value="Aldolase_TIM"/>
</dbReference>
<dbReference type="EMBL" id="JAVRAA010000001">
    <property type="protein sequence ID" value="MDT0335234.1"/>
    <property type="molecule type" value="Genomic_DNA"/>
</dbReference>
<dbReference type="HAMAP" id="MF_00572">
    <property type="entry name" value="LeuA_type2"/>
    <property type="match status" value="1"/>
</dbReference>
<comment type="subunit">
    <text evidence="10">Homodimer.</text>
</comment>
<dbReference type="InterPro" id="IPR036230">
    <property type="entry name" value="LeuA_allosteric_dom_sf"/>
</dbReference>
<dbReference type="SUPFAM" id="SSF110921">
    <property type="entry name" value="2-isopropylmalate synthase LeuA, allosteric (dimerisation) domain"/>
    <property type="match status" value="1"/>
</dbReference>
<dbReference type="Pfam" id="PF22615">
    <property type="entry name" value="IPMS_D2"/>
    <property type="match status" value="1"/>
</dbReference>
<protein>
    <recommendedName>
        <fullName evidence="4 10">2-isopropylmalate synthase</fullName>
        <ecNumber evidence="4 10">2.3.3.13</ecNumber>
    </recommendedName>
    <alternativeName>
        <fullName evidence="10">Alpha-IPM synthase</fullName>
    </alternativeName>
    <alternativeName>
        <fullName evidence="10">Alpha-isopropylmalate synthase</fullName>
    </alternativeName>
</protein>
<comment type="function">
    <text evidence="10">Catalyzes the condensation of the acetyl group of acetyl-CoA with 3-methyl-2-oxobutanoate (2-ketoisovalerate) to form 3-carboxy-3-hydroxy-4-methylpentanoate (2-isopropylmalate).</text>
</comment>
<evidence type="ECO:0000313" key="12">
    <source>
        <dbReference type="EMBL" id="MDT0335234.1"/>
    </source>
</evidence>
<comment type="subcellular location">
    <subcellularLocation>
        <location evidence="10">Cytoplasm</location>
    </subcellularLocation>
</comment>
<keyword evidence="12" id="KW-0012">Acyltransferase</keyword>
<feature type="binding site" evidence="10">
    <location>
        <position position="247"/>
    </location>
    <ligand>
        <name>Mg(2+)</name>
        <dbReference type="ChEBI" id="CHEBI:18420"/>
    </ligand>
</feature>
<dbReference type="AlphaFoldDB" id="A0AAE4K2B9"/>
<evidence type="ECO:0000256" key="3">
    <source>
        <dbReference type="ARBA" id="ARBA00009767"/>
    </source>
</evidence>
<evidence type="ECO:0000256" key="8">
    <source>
        <dbReference type="ARBA" id="ARBA00022723"/>
    </source>
</evidence>
<accession>A0AAE4K2B9</accession>
<dbReference type="InterPro" id="IPR039371">
    <property type="entry name" value="LeuA_N_DRE-TIM"/>
</dbReference>
<keyword evidence="8 10" id="KW-0479">Metal-binding</keyword>
<dbReference type="InterPro" id="IPR002034">
    <property type="entry name" value="AIPM/Hcit_synth_CS"/>
</dbReference>
<dbReference type="GO" id="GO:0005737">
    <property type="term" value="C:cytoplasm"/>
    <property type="evidence" value="ECO:0007669"/>
    <property type="project" value="UniProtKB-SubCell"/>
</dbReference>
<dbReference type="NCBIfam" id="NF002991">
    <property type="entry name" value="PRK03739.1"/>
    <property type="match status" value="1"/>
</dbReference>
<evidence type="ECO:0000256" key="9">
    <source>
        <dbReference type="ARBA" id="ARBA00023304"/>
    </source>
</evidence>
<keyword evidence="10" id="KW-0963">Cytoplasm</keyword>
<evidence type="ECO:0000256" key="7">
    <source>
        <dbReference type="ARBA" id="ARBA00022679"/>
    </source>
</evidence>
<dbReference type="SUPFAM" id="SSF89000">
    <property type="entry name" value="post-HMGL domain-like"/>
    <property type="match status" value="1"/>
</dbReference>
<gene>
    <name evidence="10 12" type="primary">leuA</name>
    <name evidence="12" type="ORF">RJN63_00220</name>
</gene>
<comment type="cofactor">
    <cofactor evidence="10">
        <name>Mg(2+)</name>
        <dbReference type="ChEBI" id="CHEBI:18420"/>
    </cofactor>
</comment>
<feature type="binding site" evidence="10">
    <location>
        <position position="41"/>
    </location>
    <ligand>
        <name>Mg(2+)</name>
        <dbReference type="ChEBI" id="CHEBI:18420"/>
    </ligand>
</feature>
<dbReference type="GO" id="GO:0003985">
    <property type="term" value="F:acetyl-CoA C-acetyltransferase activity"/>
    <property type="evidence" value="ECO:0007669"/>
    <property type="project" value="UniProtKB-UniRule"/>
</dbReference>
<dbReference type="GO" id="GO:0000287">
    <property type="term" value="F:magnesium ion binding"/>
    <property type="evidence" value="ECO:0007669"/>
    <property type="project" value="UniProtKB-UniRule"/>
</dbReference>
<dbReference type="InterPro" id="IPR013709">
    <property type="entry name" value="2-isopropylmalate_synth_dimer"/>
</dbReference>
<dbReference type="Gene3D" id="3.20.20.70">
    <property type="entry name" value="Aldolase class I"/>
    <property type="match status" value="1"/>
</dbReference>
<feature type="domain" description="Pyruvate carboxyltransferase" evidence="11">
    <location>
        <begin position="32"/>
        <end position="306"/>
    </location>
</feature>
<dbReference type="EC" id="2.3.3.13" evidence="4 10"/>
<keyword evidence="5 10" id="KW-0432">Leucine biosynthesis</keyword>
<name>A0AAE4K2B9_9BURK</name>
<comment type="similarity">
    <text evidence="3 10">Belongs to the alpha-IPM synthase/homocitrate synthase family. LeuA type 2 subfamily.</text>
</comment>
<evidence type="ECO:0000256" key="6">
    <source>
        <dbReference type="ARBA" id="ARBA00022605"/>
    </source>
</evidence>
<keyword evidence="10" id="KW-0460">Magnesium</keyword>
<organism evidence="12">
    <name type="scientific">Herbaspirillum huttiense subsp. nephrolepidis</name>
    <dbReference type="NCBI Taxonomy" id="3075126"/>
    <lineage>
        <taxon>Bacteria</taxon>
        <taxon>Pseudomonadati</taxon>
        <taxon>Pseudomonadota</taxon>
        <taxon>Betaproteobacteria</taxon>
        <taxon>Burkholderiales</taxon>
        <taxon>Oxalobacteraceae</taxon>
        <taxon>Herbaspirillum</taxon>
    </lineage>
</organism>
<keyword evidence="7 10" id="KW-0808">Transferase</keyword>
<dbReference type="PANTHER" id="PTHR46911">
    <property type="match status" value="1"/>
</dbReference>
<dbReference type="PROSITE" id="PS00816">
    <property type="entry name" value="AIPM_HOMOCIT_SYNTH_2"/>
    <property type="match status" value="1"/>
</dbReference>
<evidence type="ECO:0000256" key="5">
    <source>
        <dbReference type="ARBA" id="ARBA00022430"/>
    </source>
</evidence>
<dbReference type="PROSITE" id="PS50991">
    <property type="entry name" value="PYR_CT"/>
    <property type="match status" value="1"/>
</dbReference>
<evidence type="ECO:0000256" key="4">
    <source>
        <dbReference type="ARBA" id="ARBA00012973"/>
    </source>
</evidence>
<dbReference type="RefSeq" id="WP_034332326.1">
    <property type="nucleotide sequence ID" value="NZ_JAVLSM010000012.1"/>
</dbReference>
<dbReference type="InterPro" id="IPR054692">
    <property type="entry name" value="LeuA-like_post-cat"/>
</dbReference>
<comment type="catalytic activity">
    <reaction evidence="1 10">
        <text>3-methyl-2-oxobutanoate + acetyl-CoA + H2O = (2S)-2-isopropylmalate + CoA + H(+)</text>
        <dbReference type="Rhea" id="RHEA:21524"/>
        <dbReference type="ChEBI" id="CHEBI:1178"/>
        <dbReference type="ChEBI" id="CHEBI:11851"/>
        <dbReference type="ChEBI" id="CHEBI:15377"/>
        <dbReference type="ChEBI" id="CHEBI:15378"/>
        <dbReference type="ChEBI" id="CHEBI:57287"/>
        <dbReference type="ChEBI" id="CHEBI:57288"/>
        <dbReference type="EC" id="2.3.3.13"/>
    </reaction>
</comment>
<evidence type="ECO:0000256" key="10">
    <source>
        <dbReference type="HAMAP-Rule" id="MF_00572"/>
    </source>
</evidence>
<sequence>MMLSNPAAKYRPFPAIDLPDRTWPSKVIDTPPIWMSTDLRDGNQALIEPMNAERKLRFFELLLKTGLKEIEVGFPSASQTDFDFVRKLIVENRIPDDVTIIVLTQSREELIRRTVESLEGAKKAIVHLYNSVAPAFRKIVFNMSREEIKNIAVTGTRLVKELTDARPGTEWRFEYSPESFSTTELDFSKDICDAVCETWGATPERKIILNLPSTVECATPNVYADQIEWMCRNLKHRDSAIISVHPHNDRGTAVASAELAVMAGADRVEGCLFGNGERTGNVDLVTLALNLYTQGVNPGLDFSDIDVVRQVVEECNQIPVHPRHPYVGDLVFTAFSGSHQDAIKKGFAKQQPDAIWEVPYLPIDPADLGRSYDAVIRVNSQSGKGGMAYLLEQEYGLALPRRLQIEFSRAIQREADATGKEIAASDIHAIFQREYLERVEPYVYRAHRMSEDTAKAESINIEVDIVRNGQPVTVRGSGNGPIDAFVHALGLDIKLMDFHEHAIGAGADAKAASYIELRLNEAPTGFGVGIDANIVTASFKAVLSAVNRQIAISESANQAGSAQAKAA</sequence>
<dbReference type="PROSITE" id="PS00815">
    <property type="entry name" value="AIPM_HOMOCIT_SYNTH_1"/>
    <property type="match status" value="1"/>
</dbReference>